<dbReference type="Pfam" id="PF05488">
    <property type="entry name" value="PAAR_motif"/>
    <property type="match status" value="1"/>
</dbReference>
<dbReference type="InterPro" id="IPR008727">
    <property type="entry name" value="PAAR_motif"/>
</dbReference>
<dbReference type="AlphaFoldDB" id="A0A226X9M1"/>
<gene>
    <name evidence="1" type="ORF">BSU04_06345</name>
</gene>
<dbReference type="OrthoDB" id="8594232at2"/>
<organism evidence="1 2">
    <name type="scientific">Caballeronia sordidicola</name>
    <name type="common">Burkholderia sordidicola</name>
    <dbReference type="NCBI Taxonomy" id="196367"/>
    <lineage>
        <taxon>Bacteria</taxon>
        <taxon>Pseudomonadati</taxon>
        <taxon>Pseudomonadota</taxon>
        <taxon>Betaproteobacteria</taxon>
        <taxon>Burkholderiales</taxon>
        <taxon>Burkholderiaceae</taxon>
        <taxon>Caballeronia</taxon>
    </lineage>
</organism>
<dbReference type="CDD" id="cd14744">
    <property type="entry name" value="PAAR_CT_2"/>
    <property type="match status" value="1"/>
</dbReference>
<dbReference type="RefSeq" id="WP_089159743.1">
    <property type="nucleotide sequence ID" value="NZ_MTHB01000036.1"/>
</dbReference>
<dbReference type="EMBL" id="MTHB01000036">
    <property type="protein sequence ID" value="OXC79548.1"/>
    <property type="molecule type" value="Genomic_DNA"/>
</dbReference>
<evidence type="ECO:0008006" key="3">
    <source>
        <dbReference type="Google" id="ProtNLM"/>
    </source>
</evidence>
<proteinExistence type="predicted"/>
<evidence type="ECO:0000313" key="1">
    <source>
        <dbReference type="EMBL" id="OXC79548.1"/>
    </source>
</evidence>
<evidence type="ECO:0000313" key="2">
    <source>
        <dbReference type="Proteomes" id="UP000214720"/>
    </source>
</evidence>
<protein>
    <recommendedName>
        <fullName evidence="3">PAAR domain-containing protein</fullName>
    </recommendedName>
</protein>
<reference evidence="2" key="1">
    <citation type="submission" date="2017-01" db="EMBL/GenBank/DDBJ databases">
        <title>Genome Analysis of Deinococcus marmoris KOPRI26562.</title>
        <authorList>
            <person name="Kim J.H."/>
            <person name="Oh H.-M."/>
        </authorList>
    </citation>
    <scope>NUCLEOTIDE SEQUENCE [LARGE SCALE GENOMIC DNA]</scope>
    <source>
        <strain evidence="2">PAMC 26633</strain>
    </source>
</reference>
<dbReference type="Proteomes" id="UP000214720">
    <property type="component" value="Unassembled WGS sequence"/>
</dbReference>
<comment type="caution">
    <text evidence="1">The sequence shown here is derived from an EMBL/GenBank/DDBJ whole genome shotgun (WGS) entry which is preliminary data.</text>
</comment>
<sequence length="169" mass="18006">MDEIAGHGDSTTTGGRIVAASSTTFEYSKRMALSGDLATCGKCEGGPFPILGTADIWTENGKSMVKSRDLVLCPCGENHVIADSTIYYFGSAKSVTVSVTVAAVVLNSAVQFDQQFTLRDRATQQPLGRVSYVITNPAGEILKGITDEDGKTQRIKTSASETLNLKIQH</sequence>
<name>A0A226X9M1_CABSO</name>
<accession>A0A226X9M1</accession>